<evidence type="ECO:0000256" key="2">
    <source>
        <dbReference type="ARBA" id="ARBA00022540"/>
    </source>
</evidence>
<comment type="similarity">
    <text evidence="1 8">Belongs to the TRAFAC class translation factor GTPase superfamily. Classic translation factor GTPase family. IF-2 subfamily.</text>
</comment>
<keyword evidence="10" id="KW-0934">Plastid</keyword>
<feature type="binding site" evidence="8">
    <location>
        <begin position="249"/>
        <end position="256"/>
    </location>
    <ligand>
        <name>GTP</name>
        <dbReference type="ChEBI" id="CHEBI:37565"/>
    </ligand>
</feature>
<dbReference type="PANTHER" id="PTHR43381">
    <property type="entry name" value="TRANSLATION INITIATION FACTOR IF-2-RELATED"/>
    <property type="match status" value="1"/>
</dbReference>
<feature type="binding site" evidence="8">
    <location>
        <begin position="299"/>
        <end position="303"/>
    </location>
    <ligand>
        <name>GTP</name>
        <dbReference type="ChEBI" id="CHEBI:37565"/>
    </ligand>
</feature>
<evidence type="ECO:0000259" key="9">
    <source>
        <dbReference type="PROSITE" id="PS51722"/>
    </source>
</evidence>
<feature type="binding site" evidence="8">
    <location>
        <begin position="353"/>
        <end position="356"/>
    </location>
    <ligand>
        <name>GTP</name>
        <dbReference type="ChEBI" id="CHEBI:37565"/>
    </ligand>
</feature>
<dbReference type="PRINTS" id="PR00315">
    <property type="entry name" value="ELONGATNFCT"/>
</dbReference>
<sequence length="740" mass="83213">MKENILFDKYSFNFYLCMSMRNDQVLLLRSPKIINNVKSSYTLADENVASSQEIMSSIDETNLNLDINLKLDKKTKNLFKQDNKLKLKKTKIDNINFEQQQDRFKKKHKNKIIVKSKDNLVNITKISLKPNKYKKKQKFNQNQIRNIETQNLEVNNISKSIVINQPLSIEQLSLQLQIPAAEIITGLFLKGIPVTLNQIVDVSIATQIAQQYDFVVTNQSENNVNFVNKFKTITSSTSINRAPIITILGHVDHGKTSLLDTIRNTNLVVKERGGITQSIGAYEVNWLYNQIYKKLVFLDTPGHEAFSNMRLRCSQVADLIILIVAADDGLKPQTLEAIEYILSMRLPCIVAINKIDKLDINISRVKEQLAKYNLVSKDWGGDINCIEISALKKINIDQLLTTVCSLADSLNLKADPMEFAQGSILEAYLDKKKGIVANVIIRNGSLNIGNIIVSGKVYGRVKRIKDSCGNILVTAEASSVLEVLGFNSMPQAGLNFEVVQSEKEAKRLITEANINNIQGNVSNSLDLRLKSYNYKESIKILNLIIRADTQGTIDAIINAFMQIPQNKVQLNILTSNSGSVSDTDIDLASNSHALIIAFNINISTNILSKAEKANVHLCQFSIIYDLLDYVKNYMIDFIDPEYSKILIGKAIVQTVFYIQKGAIAGCSVESGKLKKDALIHIYRNNQLIHESIIVSLKRIKDNVNEVNAGNECGVMCQDNYLWQSQDIIEAYELDEKPKIL</sequence>
<dbReference type="HAMAP" id="MF_00100_B">
    <property type="entry name" value="IF_2_B"/>
    <property type="match status" value="1"/>
</dbReference>
<dbReference type="InterPro" id="IPR000795">
    <property type="entry name" value="T_Tr_GTP-bd_dom"/>
</dbReference>
<keyword evidence="3 8" id="KW-0547">Nucleotide-binding</keyword>
<dbReference type="InterPro" id="IPR009000">
    <property type="entry name" value="Transl_B-barrel_sf"/>
</dbReference>
<dbReference type="InterPro" id="IPR044145">
    <property type="entry name" value="IF2_II"/>
</dbReference>
<evidence type="ECO:0000256" key="8">
    <source>
        <dbReference type="HAMAP-Rule" id="MF_00100"/>
    </source>
</evidence>
<dbReference type="InterPro" id="IPR053905">
    <property type="entry name" value="EF-G-like_DII"/>
</dbReference>
<dbReference type="Gene3D" id="2.40.30.10">
    <property type="entry name" value="Translation factors"/>
    <property type="match status" value="2"/>
</dbReference>
<protein>
    <recommendedName>
        <fullName evidence="7 8">Translation initiation factor IF-2, chloroplastic</fullName>
    </recommendedName>
</protein>
<evidence type="ECO:0000256" key="1">
    <source>
        <dbReference type="ARBA" id="ARBA00007733"/>
    </source>
</evidence>
<dbReference type="InterPro" id="IPR015760">
    <property type="entry name" value="TIF_IF2"/>
</dbReference>
<dbReference type="CDD" id="cd03692">
    <property type="entry name" value="mtIF2_IVc"/>
    <property type="match status" value="1"/>
</dbReference>
<dbReference type="Gene3D" id="3.40.50.300">
    <property type="entry name" value="P-loop containing nucleotide triphosphate hydrolases"/>
    <property type="match status" value="1"/>
</dbReference>
<keyword evidence="5 8" id="KW-0342">GTP-binding</keyword>
<evidence type="ECO:0000256" key="6">
    <source>
        <dbReference type="ARBA" id="ARBA00025162"/>
    </source>
</evidence>
<dbReference type="EMBL" id="MH396014">
    <property type="protein sequence ID" value="AXI97137.1"/>
    <property type="molecule type" value="Genomic_DNA"/>
</dbReference>
<evidence type="ECO:0000256" key="5">
    <source>
        <dbReference type="ARBA" id="ARBA00023134"/>
    </source>
</evidence>
<keyword evidence="10" id="KW-0150">Chloroplast</keyword>
<evidence type="ECO:0000256" key="4">
    <source>
        <dbReference type="ARBA" id="ARBA00022917"/>
    </source>
</evidence>
<dbReference type="NCBIfam" id="TIGR00487">
    <property type="entry name" value="IF-2"/>
    <property type="match status" value="1"/>
</dbReference>
<dbReference type="InterPro" id="IPR023115">
    <property type="entry name" value="TIF_IF2_dom3"/>
</dbReference>
<dbReference type="GeneID" id="37623747"/>
<reference evidence="10" key="1">
    <citation type="submission" date="2018-05" db="EMBL/GenBank/DDBJ databases">
        <title>Organellar genomes of Gracilariaceae.</title>
        <authorList>
            <person name="Iha C."/>
            <person name="Oliveira M.C."/>
        </authorList>
    </citation>
    <scope>NUCLEOTIDE SEQUENCE</scope>
</reference>
<evidence type="ECO:0000256" key="3">
    <source>
        <dbReference type="ARBA" id="ARBA00022741"/>
    </source>
</evidence>
<dbReference type="PROSITE" id="PS51722">
    <property type="entry name" value="G_TR_2"/>
    <property type="match status" value="1"/>
</dbReference>
<dbReference type="InterPro" id="IPR006847">
    <property type="entry name" value="IF2_N"/>
</dbReference>
<comment type="caution">
    <text evidence="8">Lacks conserved residue(s) required for the propagation of feature annotation.</text>
</comment>
<dbReference type="Gene3D" id="3.40.50.10050">
    <property type="entry name" value="Translation initiation factor IF- 2, domain 3"/>
    <property type="match status" value="1"/>
</dbReference>
<feature type="domain" description="Tr-type G" evidence="9">
    <location>
        <begin position="240"/>
        <end position="411"/>
    </location>
</feature>
<dbReference type="PROSITE" id="PS01176">
    <property type="entry name" value="IF2"/>
    <property type="match status" value="1"/>
</dbReference>
<organism evidence="10">
    <name type="scientific">Gracilariopsis longissima</name>
    <dbReference type="NCBI Taxonomy" id="172976"/>
    <lineage>
        <taxon>Eukaryota</taxon>
        <taxon>Rhodophyta</taxon>
        <taxon>Florideophyceae</taxon>
        <taxon>Rhodymeniophycidae</taxon>
        <taxon>Gracilariales</taxon>
        <taxon>Gracilariaceae</taxon>
        <taxon>Gracilariopsis</taxon>
    </lineage>
</organism>
<keyword evidence="4 8" id="KW-0648">Protein biosynthesis</keyword>
<dbReference type="GO" id="GO:0003743">
    <property type="term" value="F:translation initiation factor activity"/>
    <property type="evidence" value="ECO:0007669"/>
    <property type="project" value="UniProtKB-UniRule"/>
</dbReference>
<dbReference type="RefSeq" id="YP_009511260.1">
    <property type="nucleotide sequence ID" value="NC_039143.1"/>
</dbReference>
<dbReference type="InterPro" id="IPR005225">
    <property type="entry name" value="Small_GTP-bd"/>
</dbReference>
<name>A0A345U9K1_9FLOR</name>
<dbReference type="InterPro" id="IPR027417">
    <property type="entry name" value="P-loop_NTPase"/>
</dbReference>
<geneLocation type="chloroplast" evidence="10"/>
<dbReference type="PANTHER" id="PTHR43381:SF5">
    <property type="entry name" value="TR-TYPE G DOMAIN-CONTAINING PROTEIN"/>
    <property type="match status" value="1"/>
</dbReference>
<dbReference type="FunFam" id="3.40.50.10050:FF:000001">
    <property type="entry name" value="Translation initiation factor IF-2"/>
    <property type="match status" value="1"/>
</dbReference>
<dbReference type="Pfam" id="PF00009">
    <property type="entry name" value="GTP_EFTU"/>
    <property type="match status" value="1"/>
</dbReference>
<evidence type="ECO:0000313" key="10">
    <source>
        <dbReference type="EMBL" id="AXI97137.1"/>
    </source>
</evidence>
<dbReference type="GO" id="GO:0005525">
    <property type="term" value="F:GTP binding"/>
    <property type="evidence" value="ECO:0007669"/>
    <property type="project" value="UniProtKB-KW"/>
</dbReference>
<dbReference type="Pfam" id="PF22042">
    <property type="entry name" value="EF-G_D2"/>
    <property type="match status" value="1"/>
</dbReference>
<comment type="subcellular location">
    <subcellularLocation>
        <location evidence="8">Plastid</location>
        <location evidence="8">Chloroplast</location>
    </subcellularLocation>
</comment>
<dbReference type="FunFam" id="2.40.30.10:FF:000008">
    <property type="entry name" value="Translation initiation factor IF-2"/>
    <property type="match status" value="1"/>
</dbReference>
<dbReference type="Pfam" id="PF04760">
    <property type="entry name" value="IF2_N"/>
    <property type="match status" value="1"/>
</dbReference>
<evidence type="ECO:0000256" key="7">
    <source>
        <dbReference type="ARBA" id="ARBA00044105"/>
    </source>
</evidence>
<accession>A0A345U9K1</accession>
<dbReference type="NCBIfam" id="TIGR00231">
    <property type="entry name" value="small_GTP"/>
    <property type="match status" value="1"/>
</dbReference>
<comment type="function">
    <text evidence="6 8">One of the essential components for the initiation of protein synthesis. Protects formylmethionyl-tRNA from spontaneous hydrolysis and promotes its binding to the 30S ribosomal subunits. Also involved in the hydrolysis of GTP during the formation of the 70S ribosomal complex.</text>
</comment>
<dbReference type="Pfam" id="PF11987">
    <property type="entry name" value="IF-2"/>
    <property type="match status" value="1"/>
</dbReference>
<dbReference type="InterPro" id="IPR000178">
    <property type="entry name" value="TF_IF2_bacterial-like"/>
</dbReference>
<dbReference type="SUPFAM" id="SSF52540">
    <property type="entry name" value="P-loop containing nucleoside triphosphate hydrolases"/>
    <property type="match status" value="1"/>
</dbReference>
<dbReference type="SUPFAM" id="SSF52156">
    <property type="entry name" value="Initiation factor IF2/eIF5b, domain 3"/>
    <property type="match status" value="1"/>
</dbReference>
<keyword evidence="2 8" id="KW-0396">Initiation factor</keyword>
<dbReference type="GO" id="GO:0003924">
    <property type="term" value="F:GTPase activity"/>
    <property type="evidence" value="ECO:0007669"/>
    <property type="project" value="UniProtKB-UniRule"/>
</dbReference>
<dbReference type="FunFam" id="3.40.50.300:FF:000019">
    <property type="entry name" value="Translation initiation factor IF-2"/>
    <property type="match status" value="1"/>
</dbReference>
<gene>
    <name evidence="8 10" type="primary">infB</name>
</gene>
<dbReference type="InterPro" id="IPR036925">
    <property type="entry name" value="TIF_IF2_dom3_sf"/>
</dbReference>
<dbReference type="GO" id="GO:0009507">
    <property type="term" value="C:chloroplast"/>
    <property type="evidence" value="ECO:0007669"/>
    <property type="project" value="UniProtKB-SubCell"/>
</dbReference>
<dbReference type="AlphaFoldDB" id="A0A345U9K1"/>
<dbReference type="CDD" id="cd01887">
    <property type="entry name" value="IF2_eIF5B"/>
    <property type="match status" value="1"/>
</dbReference>
<dbReference type="SUPFAM" id="SSF50447">
    <property type="entry name" value="Translation proteins"/>
    <property type="match status" value="2"/>
</dbReference>
<proteinExistence type="inferred from homology"/>
<dbReference type="CDD" id="cd03702">
    <property type="entry name" value="IF2_mtIF2_II"/>
    <property type="match status" value="1"/>
</dbReference>